<dbReference type="GO" id="GO:1901135">
    <property type="term" value="P:carbohydrate derivative metabolic process"/>
    <property type="evidence" value="ECO:0007669"/>
    <property type="project" value="UniProtKB-ARBA"/>
</dbReference>
<dbReference type="InterPro" id="IPR007577">
    <property type="entry name" value="GlycoTrfase_DXD_sugar-bd_CS"/>
</dbReference>
<dbReference type="Pfam" id="PF04488">
    <property type="entry name" value="Gly_transf_sug"/>
    <property type="match status" value="1"/>
</dbReference>
<gene>
    <name evidence="3" type="ORF">NEMBOFW57_005544</name>
</gene>
<feature type="transmembrane region" description="Helical" evidence="2">
    <location>
        <begin position="25"/>
        <end position="47"/>
    </location>
</feature>
<protein>
    <recommendedName>
        <fullName evidence="5">Glycosyl transferase</fullName>
    </recommendedName>
</protein>
<evidence type="ECO:0000256" key="1">
    <source>
        <dbReference type="ARBA" id="ARBA00009003"/>
    </source>
</evidence>
<sequence>MYRYSLLGRLPKPSKVSRICSKSRLVWLFISLVVVLVFMIGGRYLIWGTRVNYPTFSFISVADSVCDDSPGKAVKQNPVIPNLVHYVWLLKDPAELRLGFKFFVSIYSAHLFWHPDRIYIHTDAAPEVISRARDSGTPWTRRILAIPNLEFNHVVAPLATNKGVKIERTEHKADFLRLSILREFGGVYLDTDAIPLRDIADLRTSGFRAVVGQQLGLSIWVANRLNNGVMMAAPQSNLMTIFYHSAHEFFDGGWDTASIRLLTDLGNRLAALPHEVLILQPHAFSPIGWQTEDQHNLFQPTLDPATALAADSAQREQDLKLKAAGGEGEAGTCGDVLAWMKQREMGRKGKKEKGELDFSSSYVLHAFDNGVQGFLGEGRDIDVRYVLERKSNYARAVFPAVWRAVEDGVIPREEVSWEGR</sequence>
<evidence type="ECO:0000256" key="2">
    <source>
        <dbReference type="SAM" id="Phobius"/>
    </source>
</evidence>
<name>A0AAD4EWX1_9PEZI</name>
<accession>A0AAD4EWX1</accession>
<comment type="caution">
    <text evidence="3">The sequence shown here is derived from an EMBL/GenBank/DDBJ whole genome shotgun (WGS) entry which is preliminary data.</text>
</comment>
<reference evidence="3" key="1">
    <citation type="submission" date="2023-02" db="EMBL/GenBank/DDBJ databases">
        <authorList>
            <person name="Palmer J.M."/>
        </authorList>
    </citation>
    <scope>NUCLEOTIDE SEQUENCE</scope>
    <source>
        <strain evidence="3">FW57</strain>
    </source>
</reference>
<comment type="similarity">
    <text evidence="1">Belongs to the glycosyltransferase 32 family.</text>
</comment>
<organism evidence="3 4">
    <name type="scientific">Staphylotrichum longicolle</name>
    <dbReference type="NCBI Taxonomy" id="669026"/>
    <lineage>
        <taxon>Eukaryota</taxon>
        <taxon>Fungi</taxon>
        <taxon>Dikarya</taxon>
        <taxon>Ascomycota</taxon>
        <taxon>Pezizomycotina</taxon>
        <taxon>Sordariomycetes</taxon>
        <taxon>Sordariomycetidae</taxon>
        <taxon>Sordariales</taxon>
        <taxon>Chaetomiaceae</taxon>
        <taxon>Staphylotrichum</taxon>
    </lineage>
</organism>
<dbReference type="SUPFAM" id="SSF53448">
    <property type="entry name" value="Nucleotide-diphospho-sugar transferases"/>
    <property type="match status" value="1"/>
</dbReference>
<evidence type="ECO:0000313" key="3">
    <source>
        <dbReference type="EMBL" id="KAG7289181.1"/>
    </source>
</evidence>
<proteinExistence type="inferred from homology"/>
<dbReference type="InterPro" id="IPR029044">
    <property type="entry name" value="Nucleotide-diphossugar_trans"/>
</dbReference>
<evidence type="ECO:0008006" key="5">
    <source>
        <dbReference type="Google" id="ProtNLM"/>
    </source>
</evidence>
<dbReference type="PANTHER" id="PTHR46830:SF2">
    <property type="entry name" value="ALPHA-1,4-N-ACETYLGLUCOSAMINYLTRANSFERASE"/>
    <property type="match status" value="1"/>
</dbReference>
<keyword evidence="2" id="KW-0812">Transmembrane</keyword>
<dbReference type="EMBL" id="JAHCVI010000002">
    <property type="protein sequence ID" value="KAG7289181.1"/>
    <property type="molecule type" value="Genomic_DNA"/>
</dbReference>
<dbReference type="Proteomes" id="UP001197093">
    <property type="component" value="Unassembled WGS sequence"/>
</dbReference>
<dbReference type="AlphaFoldDB" id="A0AAD4EWX1"/>
<keyword evidence="2" id="KW-1133">Transmembrane helix</keyword>
<keyword evidence="2" id="KW-0472">Membrane</keyword>
<dbReference type="PANTHER" id="PTHR46830">
    <property type="entry name" value="TRANSFERASE, PUTATIVE-RELATED"/>
    <property type="match status" value="1"/>
</dbReference>
<keyword evidence="4" id="KW-1185">Reference proteome</keyword>
<evidence type="ECO:0000313" key="4">
    <source>
        <dbReference type="Proteomes" id="UP001197093"/>
    </source>
</evidence>
<dbReference type="Gene3D" id="3.90.550.20">
    <property type="match status" value="1"/>
</dbReference>